<name>A0A142F142_9CAUD</name>
<evidence type="ECO:0000313" key="2">
    <source>
        <dbReference type="EMBL" id="AMQ66499.1"/>
    </source>
</evidence>
<keyword evidence="1" id="KW-0472">Membrane</keyword>
<dbReference type="Proteomes" id="UP000201588">
    <property type="component" value="Segment"/>
</dbReference>
<protein>
    <submittedName>
        <fullName evidence="2">Uncharacterized protein</fullName>
    </submittedName>
</protein>
<dbReference type="EMBL" id="KU640380">
    <property type="protein sequence ID" value="AMQ66499.1"/>
    <property type="molecule type" value="Genomic_DNA"/>
</dbReference>
<dbReference type="GeneID" id="28799384"/>
<sequence>MNENELGIIMILLVFFVYGLSVFFSWGCVVIFHKALQRKNASPHDLIPDMGYPSRDDIAIVFFPLINVLWGIFYLIPTLVVLTTLSRTNPKRKKLDAYRFFLIKRR</sequence>
<proteinExistence type="predicted"/>
<feature type="transmembrane region" description="Helical" evidence="1">
    <location>
        <begin position="58"/>
        <end position="85"/>
    </location>
</feature>
<reference evidence="2 3" key="1">
    <citation type="submission" date="2016-01" db="EMBL/GenBank/DDBJ databases">
        <title>Isolation and characterization of bacteriophages from East Africa Rift Valley soda lakes.</title>
        <authorList>
            <person name="van Zyl L.J."/>
            <person name="Nemavhulani S."/>
            <person name="Cowan D.A."/>
            <person name="Trindade M.I."/>
        </authorList>
    </citation>
    <scope>NUCLEOTIDE SEQUENCE [LARGE SCALE GENOMIC DNA]</scope>
</reference>
<dbReference type="RefSeq" id="YP_009275189.1">
    <property type="nucleotide sequence ID" value="NC_030925.1"/>
</dbReference>
<dbReference type="KEGG" id="vg:28799384"/>
<keyword evidence="1" id="KW-1133">Transmembrane helix</keyword>
<accession>A0A142F142</accession>
<feature type="transmembrane region" description="Helical" evidence="1">
    <location>
        <begin position="7"/>
        <end position="32"/>
    </location>
</feature>
<evidence type="ECO:0000313" key="3">
    <source>
        <dbReference type="Proteomes" id="UP000201588"/>
    </source>
</evidence>
<keyword evidence="1" id="KW-0812">Transmembrane</keyword>
<keyword evidence="3" id="KW-1185">Reference proteome</keyword>
<organism evidence="2 3">
    <name type="scientific">Bacillus phage Shbh1</name>
    <dbReference type="NCBI Taxonomy" id="1796992"/>
    <lineage>
        <taxon>Viruses</taxon>
        <taxon>Duplodnaviria</taxon>
        <taxon>Heunggongvirae</taxon>
        <taxon>Uroviricota</taxon>
        <taxon>Caudoviricetes</taxon>
        <taxon>Herelleviridae</taxon>
        <taxon>Bastillevirinae</taxon>
        <taxon>Shalavirus</taxon>
        <taxon>Shalavirus Shbh1</taxon>
    </lineage>
</organism>
<evidence type="ECO:0000256" key="1">
    <source>
        <dbReference type="SAM" id="Phobius"/>
    </source>
</evidence>